<protein>
    <submittedName>
        <fullName evidence="5">C2 domain-containing protein</fullName>
    </submittedName>
</protein>
<reference evidence="5" key="1">
    <citation type="submission" date="2022-11" db="UniProtKB">
        <authorList>
            <consortium name="WormBaseParasite"/>
        </authorList>
    </citation>
    <scope>IDENTIFICATION</scope>
</reference>
<dbReference type="GO" id="GO:0005886">
    <property type="term" value="C:plasma membrane"/>
    <property type="evidence" value="ECO:0007669"/>
    <property type="project" value="TreeGrafter"/>
</dbReference>
<dbReference type="PROSITE" id="PS50004">
    <property type="entry name" value="C2"/>
    <property type="match status" value="2"/>
</dbReference>
<dbReference type="PRINTS" id="PR00360">
    <property type="entry name" value="C2DOMAIN"/>
</dbReference>
<sequence length="400" mass="44568">MAASDRLLRRLEAIPECARFVTAIVGAAAVAPGQQHPHSHETRAVAVQPMPSADISCSVGRSPRRESQPPPPCRRPSQDIVDSATQFLERRRSSEQTIGAIQPDLYRRRGSVVTQQSLKGLAIGRVQLKLDYDFAKSDLVVSVLDAKDISSKIDEFFLNIFLGPEEDGKRRESVKRKKSQKNREGHFERQDIKFPITYDELLDKRLVIQFFDCGRLGRMQSLAGEVSIDLSSLDLSADLVVWADVENKSGSDNYGDVLVALTYLPSVERLTVTLHQARDLRKMDITGGADPYVKVALALDGKVTKKRKTSVRKNTLAPVWNEALNFNLSEKALKKTTIELQIMDHDLIGNDDTMGLVSIAPDSPDSKAQFMWEDFANGKSSAPTWLKLYPCPAHKRRPSS</sequence>
<evidence type="ECO:0000313" key="5">
    <source>
        <dbReference type="WBParaSite" id="PSAMB.scaffold6042size10312.g27794.t1"/>
    </source>
</evidence>
<proteinExistence type="predicted"/>
<dbReference type="GO" id="GO:0070382">
    <property type="term" value="C:exocytic vesicle"/>
    <property type="evidence" value="ECO:0007669"/>
    <property type="project" value="TreeGrafter"/>
</dbReference>
<dbReference type="PANTHER" id="PTHR10024:SF378">
    <property type="entry name" value="SYNAPTOTAGMIN BETA, ISOFORM D"/>
    <property type="match status" value="1"/>
</dbReference>
<dbReference type="GO" id="GO:0005544">
    <property type="term" value="F:calcium-dependent phospholipid binding"/>
    <property type="evidence" value="ECO:0007669"/>
    <property type="project" value="TreeGrafter"/>
</dbReference>
<dbReference type="GO" id="GO:0001786">
    <property type="term" value="F:phosphatidylserine binding"/>
    <property type="evidence" value="ECO:0007669"/>
    <property type="project" value="TreeGrafter"/>
</dbReference>
<dbReference type="Proteomes" id="UP000887566">
    <property type="component" value="Unplaced"/>
</dbReference>
<dbReference type="GO" id="GO:0005509">
    <property type="term" value="F:calcium ion binding"/>
    <property type="evidence" value="ECO:0007669"/>
    <property type="project" value="TreeGrafter"/>
</dbReference>
<evidence type="ECO:0000313" key="4">
    <source>
        <dbReference type="Proteomes" id="UP000887566"/>
    </source>
</evidence>
<feature type="domain" description="C2" evidence="3">
    <location>
        <begin position="122"/>
        <end position="243"/>
    </location>
</feature>
<dbReference type="PRINTS" id="PR00399">
    <property type="entry name" value="SYNAPTOTAGMN"/>
</dbReference>
<feature type="domain" description="C2" evidence="3">
    <location>
        <begin position="253"/>
        <end position="386"/>
    </location>
</feature>
<accession>A0A914X2A9</accession>
<dbReference type="GO" id="GO:0000149">
    <property type="term" value="F:SNARE binding"/>
    <property type="evidence" value="ECO:0007669"/>
    <property type="project" value="TreeGrafter"/>
</dbReference>
<dbReference type="GO" id="GO:0030276">
    <property type="term" value="F:clathrin binding"/>
    <property type="evidence" value="ECO:0007669"/>
    <property type="project" value="TreeGrafter"/>
</dbReference>
<dbReference type="InterPro" id="IPR000008">
    <property type="entry name" value="C2_dom"/>
</dbReference>
<evidence type="ECO:0000256" key="2">
    <source>
        <dbReference type="SAM" id="MobiDB-lite"/>
    </source>
</evidence>
<dbReference type="GO" id="GO:0017156">
    <property type="term" value="P:calcium-ion regulated exocytosis"/>
    <property type="evidence" value="ECO:0007669"/>
    <property type="project" value="TreeGrafter"/>
</dbReference>
<dbReference type="CDD" id="cd00276">
    <property type="entry name" value="C2B_Synaptotagmin"/>
    <property type="match status" value="1"/>
</dbReference>
<dbReference type="AlphaFoldDB" id="A0A914X2A9"/>
<dbReference type="PANTHER" id="PTHR10024">
    <property type="entry name" value="SYNAPTOTAGMIN"/>
    <property type="match status" value="1"/>
</dbReference>
<name>A0A914X2A9_9BILA</name>
<dbReference type="SMART" id="SM00239">
    <property type="entry name" value="C2"/>
    <property type="match status" value="2"/>
</dbReference>
<dbReference type="Gene3D" id="2.60.40.150">
    <property type="entry name" value="C2 domain"/>
    <property type="match status" value="2"/>
</dbReference>
<dbReference type="WBParaSite" id="PSAMB.scaffold6042size10312.g27794.t1">
    <property type="protein sequence ID" value="PSAMB.scaffold6042size10312.g27794.t1"/>
    <property type="gene ID" value="PSAMB.scaffold6042size10312.g27794"/>
</dbReference>
<feature type="region of interest" description="Disordered" evidence="2">
    <location>
        <begin position="53"/>
        <end position="78"/>
    </location>
</feature>
<keyword evidence="4" id="KW-1185">Reference proteome</keyword>
<evidence type="ECO:0000259" key="3">
    <source>
        <dbReference type="PROSITE" id="PS50004"/>
    </source>
</evidence>
<dbReference type="Pfam" id="PF00168">
    <property type="entry name" value="C2"/>
    <property type="match status" value="2"/>
</dbReference>
<dbReference type="InterPro" id="IPR001565">
    <property type="entry name" value="Synaptotagmin"/>
</dbReference>
<evidence type="ECO:0000256" key="1">
    <source>
        <dbReference type="ARBA" id="ARBA00022737"/>
    </source>
</evidence>
<dbReference type="SUPFAM" id="SSF49562">
    <property type="entry name" value="C2 domain (Calcium/lipid-binding domain, CaLB)"/>
    <property type="match status" value="2"/>
</dbReference>
<dbReference type="InterPro" id="IPR035892">
    <property type="entry name" value="C2_domain_sf"/>
</dbReference>
<keyword evidence="1" id="KW-0677">Repeat</keyword>
<organism evidence="4 5">
    <name type="scientific">Plectus sambesii</name>
    <dbReference type="NCBI Taxonomy" id="2011161"/>
    <lineage>
        <taxon>Eukaryota</taxon>
        <taxon>Metazoa</taxon>
        <taxon>Ecdysozoa</taxon>
        <taxon>Nematoda</taxon>
        <taxon>Chromadorea</taxon>
        <taxon>Plectida</taxon>
        <taxon>Plectina</taxon>
        <taxon>Plectoidea</taxon>
        <taxon>Plectidae</taxon>
        <taxon>Plectus</taxon>
    </lineage>
</organism>